<evidence type="ECO:0000259" key="8">
    <source>
        <dbReference type="Pfam" id="PF02770"/>
    </source>
</evidence>
<dbReference type="Proteomes" id="UP000377595">
    <property type="component" value="Unassembled WGS sequence"/>
</dbReference>
<dbReference type="PROSITE" id="PS00072">
    <property type="entry name" value="ACYL_COA_DH_1"/>
    <property type="match status" value="1"/>
</dbReference>
<dbReference type="InterPro" id="IPR036250">
    <property type="entry name" value="AcylCo_DH-like_C"/>
</dbReference>
<dbReference type="PANTHER" id="PTHR43884:SF12">
    <property type="entry name" value="ISOVALERYL-COA DEHYDROGENASE, MITOCHONDRIAL-RELATED"/>
    <property type="match status" value="1"/>
</dbReference>
<protein>
    <submittedName>
        <fullName evidence="10">Acyl-CoA dehydrogenase</fullName>
    </submittedName>
</protein>
<keyword evidence="4 6" id="KW-0274">FAD</keyword>
<evidence type="ECO:0000256" key="5">
    <source>
        <dbReference type="ARBA" id="ARBA00023002"/>
    </source>
</evidence>
<dbReference type="Pfam" id="PF02771">
    <property type="entry name" value="Acyl-CoA_dh_N"/>
    <property type="match status" value="1"/>
</dbReference>
<dbReference type="OrthoDB" id="8876745at2"/>
<dbReference type="Pfam" id="PF02770">
    <property type="entry name" value="Acyl-CoA_dh_M"/>
    <property type="match status" value="1"/>
</dbReference>
<dbReference type="InterPro" id="IPR046373">
    <property type="entry name" value="Acyl-CoA_Oxase/DH_mid-dom_sf"/>
</dbReference>
<evidence type="ECO:0000256" key="2">
    <source>
        <dbReference type="ARBA" id="ARBA00009347"/>
    </source>
</evidence>
<dbReference type="RefSeq" id="WP_155346538.1">
    <property type="nucleotide sequence ID" value="NZ_BAAAHM010000005.1"/>
</dbReference>
<keyword evidence="5 6" id="KW-0560">Oxidoreductase</keyword>
<dbReference type="Pfam" id="PF00441">
    <property type="entry name" value="Acyl-CoA_dh_1"/>
    <property type="match status" value="1"/>
</dbReference>
<dbReference type="InterPro" id="IPR006089">
    <property type="entry name" value="Acyl-CoA_DH_CS"/>
</dbReference>
<feature type="domain" description="Acyl-CoA oxidase/dehydrogenase middle" evidence="8">
    <location>
        <begin position="125"/>
        <end position="219"/>
    </location>
</feature>
<name>A0A5M3XT26_9ACTN</name>
<comment type="cofactor">
    <cofactor evidence="1 6">
        <name>FAD</name>
        <dbReference type="ChEBI" id="CHEBI:57692"/>
    </cofactor>
</comment>
<dbReference type="GO" id="GO:0003995">
    <property type="term" value="F:acyl-CoA dehydrogenase activity"/>
    <property type="evidence" value="ECO:0007669"/>
    <property type="project" value="InterPro"/>
</dbReference>
<dbReference type="Gene3D" id="1.10.540.10">
    <property type="entry name" value="Acyl-CoA dehydrogenase/oxidase, N-terminal domain"/>
    <property type="match status" value="1"/>
</dbReference>
<evidence type="ECO:0000259" key="9">
    <source>
        <dbReference type="Pfam" id="PF02771"/>
    </source>
</evidence>
<proteinExistence type="inferred from homology"/>
<dbReference type="InterPro" id="IPR013786">
    <property type="entry name" value="AcylCoA_DH/ox_N"/>
</dbReference>
<evidence type="ECO:0000259" key="7">
    <source>
        <dbReference type="Pfam" id="PF00441"/>
    </source>
</evidence>
<comment type="similarity">
    <text evidence="2 6">Belongs to the acyl-CoA dehydrogenase family.</text>
</comment>
<dbReference type="SUPFAM" id="SSF47203">
    <property type="entry name" value="Acyl-CoA dehydrogenase C-terminal domain-like"/>
    <property type="match status" value="1"/>
</dbReference>
<dbReference type="PANTHER" id="PTHR43884">
    <property type="entry name" value="ACYL-COA DEHYDROGENASE"/>
    <property type="match status" value="1"/>
</dbReference>
<sequence>MAVIWEPTLDAEAAHWREVARDLSERVFGPAAEEIDANARYPHEHIPVLVESGLAGLFVPKEFGGAGAPLVTTCAVMEELAHGCATTASLFAAYILGSYPILLAGTDDQKDAYLRAAATKGESVSFGLTERNAGSDASAVATTATPEGDKIRIRGEKWFIGNGGESRFYTVFARSETDAKGRARLTAYVVDKESEGVVIDEWVDKMGIRGTKTSNIKLDTLVDPSARVGEPGRGIQLALGTLTVGRISTAAQCVGIGRAAYDEAASHAVERRTFGSPIIDNQGVSFPLAEIATELSAARMMTYEAARMFDAGQDTSVIGSMAKYYGSTVAHHAVNVGVQTFGGYGYCKPSKVERLYRDQRIFEIVEGTSEIQRLVIGRAIKDEKQGPRG</sequence>
<dbReference type="GO" id="GO:0050660">
    <property type="term" value="F:flavin adenine dinucleotide binding"/>
    <property type="evidence" value="ECO:0007669"/>
    <property type="project" value="InterPro"/>
</dbReference>
<evidence type="ECO:0000256" key="3">
    <source>
        <dbReference type="ARBA" id="ARBA00022630"/>
    </source>
</evidence>
<reference evidence="10 11" key="1">
    <citation type="submission" date="2019-10" db="EMBL/GenBank/DDBJ databases">
        <title>Whole genome shotgun sequence of Acrocarpospora pleiomorpha NBRC 16267.</title>
        <authorList>
            <person name="Ichikawa N."/>
            <person name="Kimura A."/>
            <person name="Kitahashi Y."/>
            <person name="Komaki H."/>
            <person name="Oguchi A."/>
        </authorList>
    </citation>
    <scope>NUCLEOTIDE SEQUENCE [LARGE SCALE GENOMIC DNA]</scope>
    <source>
        <strain evidence="10 11">NBRC 16267</strain>
    </source>
</reference>
<evidence type="ECO:0000256" key="6">
    <source>
        <dbReference type="RuleBase" id="RU362125"/>
    </source>
</evidence>
<dbReference type="Gene3D" id="1.20.140.10">
    <property type="entry name" value="Butyryl-CoA Dehydrogenase, subunit A, domain 3"/>
    <property type="match status" value="1"/>
</dbReference>
<evidence type="ECO:0000313" key="11">
    <source>
        <dbReference type="Proteomes" id="UP000377595"/>
    </source>
</evidence>
<dbReference type="EMBL" id="BLAF01000024">
    <property type="protein sequence ID" value="GES21548.1"/>
    <property type="molecule type" value="Genomic_DNA"/>
</dbReference>
<feature type="domain" description="Acyl-CoA dehydrogenase/oxidase C-terminal" evidence="7">
    <location>
        <begin position="232"/>
        <end position="380"/>
    </location>
</feature>
<gene>
    <name evidence="10" type="ORF">Aple_044440</name>
</gene>
<keyword evidence="11" id="KW-1185">Reference proteome</keyword>
<comment type="caution">
    <text evidence="10">The sequence shown here is derived from an EMBL/GenBank/DDBJ whole genome shotgun (WGS) entry which is preliminary data.</text>
</comment>
<dbReference type="InterPro" id="IPR009100">
    <property type="entry name" value="AcylCoA_DH/oxidase_NM_dom_sf"/>
</dbReference>
<dbReference type="SUPFAM" id="SSF56645">
    <property type="entry name" value="Acyl-CoA dehydrogenase NM domain-like"/>
    <property type="match status" value="1"/>
</dbReference>
<evidence type="ECO:0000256" key="1">
    <source>
        <dbReference type="ARBA" id="ARBA00001974"/>
    </source>
</evidence>
<dbReference type="FunFam" id="1.20.140.10:FF:000001">
    <property type="entry name" value="Acyl-CoA dehydrogenase"/>
    <property type="match status" value="1"/>
</dbReference>
<dbReference type="InterPro" id="IPR037069">
    <property type="entry name" value="AcylCoA_DH/ox_N_sf"/>
</dbReference>
<feature type="domain" description="Acyl-CoA dehydrogenase/oxidase N-terminal" evidence="9">
    <location>
        <begin position="12"/>
        <end position="119"/>
    </location>
</feature>
<dbReference type="Gene3D" id="2.40.110.10">
    <property type="entry name" value="Butyryl-CoA Dehydrogenase, subunit A, domain 2"/>
    <property type="match status" value="1"/>
</dbReference>
<organism evidence="10 11">
    <name type="scientific">Acrocarpospora pleiomorpha</name>
    <dbReference type="NCBI Taxonomy" id="90975"/>
    <lineage>
        <taxon>Bacteria</taxon>
        <taxon>Bacillati</taxon>
        <taxon>Actinomycetota</taxon>
        <taxon>Actinomycetes</taxon>
        <taxon>Streptosporangiales</taxon>
        <taxon>Streptosporangiaceae</taxon>
        <taxon>Acrocarpospora</taxon>
    </lineage>
</organism>
<dbReference type="InterPro" id="IPR009075">
    <property type="entry name" value="AcylCo_DH/oxidase_C"/>
</dbReference>
<dbReference type="PIRSF" id="PIRSF016578">
    <property type="entry name" value="HsaA"/>
    <property type="match status" value="1"/>
</dbReference>
<evidence type="ECO:0000313" key="10">
    <source>
        <dbReference type="EMBL" id="GES21548.1"/>
    </source>
</evidence>
<evidence type="ECO:0000256" key="4">
    <source>
        <dbReference type="ARBA" id="ARBA00022827"/>
    </source>
</evidence>
<accession>A0A5M3XT26</accession>
<keyword evidence="3 6" id="KW-0285">Flavoprotein</keyword>
<dbReference type="AlphaFoldDB" id="A0A5M3XT26"/>
<dbReference type="InterPro" id="IPR006091">
    <property type="entry name" value="Acyl-CoA_Oxase/DH_mid-dom"/>
</dbReference>